<keyword evidence="4 7" id="KW-0812">Transmembrane</keyword>
<dbReference type="RefSeq" id="WP_149735600.1">
    <property type="nucleotide sequence ID" value="NZ_FQZD01000029.1"/>
</dbReference>
<name>A0A1M6KRI5_9FIRM</name>
<reference evidence="9 10" key="1">
    <citation type="submission" date="2016-11" db="EMBL/GenBank/DDBJ databases">
        <authorList>
            <person name="Varghese N."/>
            <person name="Submissions S."/>
        </authorList>
    </citation>
    <scope>NUCLEOTIDE SEQUENCE [LARGE SCALE GENOMIC DNA]</scope>
    <source>
        <strain evidence="9 10">DSM 15287</strain>
    </source>
</reference>
<feature type="domain" description="YetF C-terminal" evidence="8">
    <location>
        <begin position="82"/>
        <end position="192"/>
    </location>
</feature>
<protein>
    <submittedName>
        <fullName evidence="9">Uncharacterized membrane protein YcaP, DUF421 family</fullName>
    </submittedName>
</protein>
<sequence>MLDGLDLIIRTLLILGALLLIARILGRRTLSELTFYDFVIGLIIGNIGSAVITETDFGIIHGLVSLVTATLWLLLIDMLSMKFVAARKLIEAEPLMVMHKGKILDANLKKRYYNTNDLLEMLREQGIFDPDQVELALIEPDGELSILKKTEYEPPAAKDFDAFQQTTTPASQLASREIIIDGKIIEQGLAQSGLTREELTAQLNNKGITNVADVTVAMLTPEGELYVDRRKDT</sequence>
<feature type="transmembrane region" description="Helical" evidence="7">
    <location>
        <begin position="33"/>
        <end position="52"/>
    </location>
</feature>
<dbReference type="PANTHER" id="PTHR34582">
    <property type="entry name" value="UPF0702 TRANSMEMBRANE PROTEIN YCAP"/>
    <property type="match status" value="1"/>
</dbReference>
<keyword evidence="10" id="KW-1185">Reference proteome</keyword>
<dbReference type="Gene3D" id="3.30.240.20">
    <property type="entry name" value="bsu07140 like domains"/>
    <property type="match status" value="2"/>
</dbReference>
<accession>A0A1M6KRI5</accession>
<dbReference type="OrthoDB" id="9778331at2"/>
<evidence type="ECO:0000256" key="6">
    <source>
        <dbReference type="ARBA" id="ARBA00023136"/>
    </source>
</evidence>
<feature type="transmembrane region" description="Helical" evidence="7">
    <location>
        <begin position="7"/>
        <end position="26"/>
    </location>
</feature>
<evidence type="ECO:0000313" key="9">
    <source>
        <dbReference type="EMBL" id="SHJ61573.1"/>
    </source>
</evidence>
<dbReference type="Proteomes" id="UP000322917">
    <property type="component" value="Unassembled WGS sequence"/>
</dbReference>
<evidence type="ECO:0000259" key="8">
    <source>
        <dbReference type="Pfam" id="PF04239"/>
    </source>
</evidence>
<dbReference type="InterPro" id="IPR007353">
    <property type="entry name" value="DUF421"/>
</dbReference>
<dbReference type="InterPro" id="IPR023090">
    <property type="entry name" value="UPF0702_alpha/beta_dom_sf"/>
</dbReference>
<evidence type="ECO:0000313" key="10">
    <source>
        <dbReference type="Proteomes" id="UP000322917"/>
    </source>
</evidence>
<comment type="similarity">
    <text evidence="2">Belongs to the UPF0702 family.</text>
</comment>
<keyword evidence="5 7" id="KW-1133">Transmembrane helix</keyword>
<dbReference type="Pfam" id="PF04239">
    <property type="entry name" value="DUF421"/>
    <property type="match status" value="1"/>
</dbReference>
<dbReference type="GO" id="GO:0005886">
    <property type="term" value="C:plasma membrane"/>
    <property type="evidence" value="ECO:0007669"/>
    <property type="project" value="UniProtKB-SubCell"/>
</dbReference>
<evidence type="ECO:0000256" key="7">
    <source>
        <dbReference type="SAM" id="Phobius"/>
    </source>
</evidence>
<dbReference type="PANTHER" id="PTHR34582:SF7">
    <property type="entry name" value="UPF0702 TRANSMEMBRANE PROTEIN YDFS"/>
    <property type="match status" value="1"/>
</dbReference>
<evidence type="ECO:0000256" key="4">
    <source>
        <dbReference type="ARBA" id="ARBA00022692"/>
    </source>
</evidence>
<keyword evidence="6 7" id="KW-0472">Membrane</keyword>
<proteinExistence type="inferred from homology"/>
<gene>
    <name evidence="9" type="ORF">SAMN02745170_02927</name>
</gene>
<organism evidence="9 10">
    <name type="scientific">Propionispora hippei DSM 15287</name>
    <dbReference type="NCBI Taxonomy" id="1123003"/>
    <lineage>
        <taxon>Bacteria</taxon>
        <taxon>Bacillati</taxon>
        <taxon>Bacillota</taxon>
        <taxon>Negativicutes</taxon>
        <taxon>Selenomonadales</taxon>
        <taxon>Sporomusaceae</taxon>
        <taxon>Propionispora</taxon>
    </lineage>
</organism>
<feature type="transmembrane region" description="Helical" evidence="7">
    <location>
        <begin position="58"/>
        <end position="79"/>
    </location>
</feature>
<dbReference type="AlphaFoldDB" id="A0A1M6KRI5"/>
<evidence type="ECO:0000256" key="2">
    <source>
        <dbReference type="ARBA" id="ARBA00006448"/>
    </source>
</evidence>
<evidence type="ECO:0000256" key="1">
    <source>
        <dbReference type="ARBA" id="ARBA00004651"/>
    </source>
</evidence>
<dbReference type="EMBL" id="FQZD01000029">
    <property type="protein sequence ID" value="SHJ61573.1"/>
    <property type="molecule type" value="Genomic_DNA"/>
</dbReference>
<keyword evidence="3" id="KW-1003">Cell membrane</keyword>
<comment type="subcellular location">
    <subcellularLocation>
        <location evidence="1">Cell membrane</location>
        <topology evidence="1">Multi-pass membrane protein</topology>
    </subcellularLocation>
</comment>
<evidence type="ECO:0000256" key="5">
    <source>
        <dbReference type="ARBA" id="ARBA00022989"/>
    </source>
</evidence>
<evidence type="ECO:0000256" key="3">
    <source>
        <dbReference type="ARBA" id="ARBA00022475"/>
    </source>
</evidence>